<organism evidence="1 2">
    <name type="scientific">Aquisalimonas asiatica</name>
    <dbReference type="NCBI Taxonomy" id="406100"/>
    <lineage>
        <taxon>Bacteria</taxon>
        <taxon>Pseudomonadati</taxon>
        <taxon>Pseudomonadota</taxon>
        <taxon>Gammaproteobacteria</taxon>
        <taxon>Chromatiales</taxon>
        <taxon>Ectothiorhodospiraceae</taxon>
        <taxon>Aquisalimonas</taxon>
    </lineage>
</organism>
<gene>
    <name evidence="1" type="ORF">SAMN04488052_102452</name>
</gene>
<protein>
    <submittedName>
        <fullName evidence="1">Uncharacterized protein</fullName>
    </submittedName>
</protein>
<evidence type="ECO:0000313" key="1">
    <source>
        <dbReference type="EMBL" id="SEO73204.1"/>
    </source>
</evidence>
<dbReference type="RefSeq" id="WP_139209160.1">
    <property type="nucleotide sequence ID" value="NZ_FOEG01000002.1"/>
</dbReference>
<evidence type="ECO:0000313" key="2">
    <source>
        <dbReference type="Proteomes" id="UP000199657"/>
    </source>
</evidence>
<accession>A0A1H8S460</accession>
<name>A0A1H8S460_9GAMM</name>
<dbReference type="Proteomes" id="UP000199657">
    <property type="component" value="Unassembled WGS sequence"/>
</dbReference>
<dbReference type="EMBL" id="FOEG01000002">
    <property type="protein sequence ID" value="SEO73204.1"/>
    <property type="molecule type" value="Genomic_DNA"/>
</dbReference>
<reference evidence="1 2" key="1">
    <citation type="submission" date="2016-10" db="EMBL/GenBank/DDBJ databases">
        <authorList>
            <person name="de Groot N.N."/>
        </authorList>
    </citation>
    <scope>NUCLEOTIDE SEQUENCE [LARGE SCALE GENOMIC DNA]</scope>
    <source>
        <strain evidence="1 2">CGMCC 1.6291</strain>
    </source>
</reference>
<dbReference type="OrthoDB" id="1443648at2"/>
<sequence>MTYLHAISLADFLPCNNFAIAGRIWSPNYLASIEPGLGAVHKPVENFSIEDLRQNGYQGGAVSPRSATILIKAAMLRRRLHMVDGHGNEILVSAQEKQRILELSEAELSLEQLRRSDYSDKVSRLSCLWLADANDEGAKHIKSMLGDQVYMVSVKISNQLALSKVNTHWFDEFIRTGDMDCAHRYWAGDGAPHGGRWEYLLDGEIVISDPEQLEYIRSYGSKLP</sequence>
<dbReference type="SUPFAM" id="SSF56399">
    <property type="entry name" value="ADP-ribosylation"/>
    <property type="match status" value="1"/>
</dbReference>
<proteinExistence type="predicted"/>
<dbReference type="AlphaFoldDB" id="A0A1H8S460"/>
<keyword evidence="2" id="KW-1185">Reference proteome</keyword>